<evidence type="ECO:0000313" key="2">
    <source>
        <dbReference type="Proteomes" id="UP000326041"/>
    </source>
</evidence>
<name>A0ABX6AT75_9ACTN</name>
<proteinExistence type="predicted"/>
<protein>
    <submittedName>
        <fullName evidence="1">Sulfur carrier protein ThiS</fullName>
    </submittedName>
</protein>
<dbReference type="SUPFAM" id="SSF54285">
    <property type="entry name" value="MoaD/ThiS"/>
    <property type="match status" value="1"/>
</dbReference>
<dbReference type="Pfam" id="PF02597">
    <property type="entry name" value="ThiS"/>
    <property type="match status" value="1"/>
</dbReference>
<gene>
    <name evidence="1" type="primary">thiS</name>
    <name evidence="1" type="ORF">CP972_09685</name>
</gene>
<dbReference type="InterPro" id="IPR016155">
    <property type="entry name" value="Mopterin_synth/thiamin_S_b"/>
</dbReference>
<dbReference type="CDD" id="cd00565">
    <property type="entry name" value="Ubl_ThiS"/>
    <property type="match status" value="1"/>
</dbReference>
<dbReference type="Gene3D" id="3.10.20.30">
    <property type="match status" value="1"/>
</dbReference>
<organism evidence="1 2">
    <name type="scientific">Streptomyces prasinus</name>
    <dbReference type="NCBI Taxonomy" id="67345"/>
    <lineage>
        <taxon>Bacteria</taxon>
        <taxon>Bacillati</taxon>
        <taxon>Actinomycetota</taxon>
        <taxon>Actinomycetes</taxon>
        <taxon>Kitasatosporales</taxon>
        <taxon>Streptomycetaceae</taxon>
        <taxon>Streptomyces</taxon>
    </lineage>
</organism>
<dbReference type="NCBIfam" id="TIGR01683">
    <property type="entry name" value="thiS"/>
    <property type="match status" value="1"/>
</dbReference>
<dbReference type="PANTHER" id="PTHR34472">
    <property type="entry name" value="SULFUR CARRIER PROTEIN THIS"/>
    <property type="match status" value="1"/>
</dbReference>
<sequence length="78" mass="7831">MNDPVNAASGPALTVSVNGEPREVAPGTALDTLVAALTTAHSGVAAALNETVVPRARWPLTVLSEGDRVEVLTAVQGG</sequence>
<evidence type="ECO:0000313" key="1">
    <source>
        <dbReference type="EMBL" id="QEV05928.1"/>
    </source>
</evidence>
<dbReference type="GeneID" id="95534832"/>
<dbReference type="InterPro" id="IPR012675">
    <property type="entry name" value="Beta-grasp_dom_sf"/>
</dbReference>
<dbReference type="InterPro" id="IPR010035">
    <property type="entry name" value="Thi_S"/>
</dbReference>
<dbReference type="Proteomes" id="UP000326041">
    <property type="component" value="Chromosome"/>
</dbReference>
<dbReference type="PANTHER" id="PTHR34472:SF1">
    <property type="entry name" value="SULFUR CARRIER PROTEIN THIS"/>
    <property type="match status" value="1"/>
</dbReference>
<dbReference type="EMBL" id="CP023697">
    <property type="protein sequence ID" value="QEV05928.1"/>
    <property type="molecule type" value="Genomic_DNA"/>
</dbReference>
<reference evidence="1 2" key="1">
    <citation type="submission" date="2017-09" db="EMBL/GenBank/DDBJ databases">
        <authorList>
            <person name="Lee N."/>
            <person name="Cho B.-K."/>
        </authorList>
    </citation>
    <scope>NUCLEOTIDE SEQUENCE [LARGE SCALE GENOMIC DNA]</scope>
    <source>
        <strain evidence="1 2">ATCC 13879</strain>
    </source>
</reference>
<keyword evidence="2" id="KW-1185">Reference proteome</keyword>
<dbReference type="RefSeq" id="WP_055608617.1">
    <property type="nucleotide sequence ID" value="NZ_CP023697.1"/>
</dbReference>
<dbReference type="InterPro" id="IPR003749">
    <property type="entry name" value="ThiS/MoaD-like"/>
</dbReference>
<accession>A0ABX6AT75</accession>